<dbReference type="CDD" id="cd00531">
    <property type="entry name" value="NTF2_like"/>
    <property type="match status" value="1"/>
</dbReference>
<name>A0ABY4QL69_9MYCO</name>
<dbReference type="Proteomes" id="UP001056610">
    <property type="component" value="Chromosome"/>
</dbReference>
<dbReference type="RefSeq" id="WP_219070818.1">
    <property type="nucleotide sequence ID" value="NZ_CAJUXY010000117.1"/>
</dbReference>
<feature type="region of interest" description="Disordered" evidence="1">
    <location>
        <begin position="24"/>
        <end position="48"/>
    </location>
</feature>
<keyword evidence="2" id="KW-0732">Signal</keyword>
<feature type="signal peptide" evidence="2">
    <location>
        <begin position="1"/>
        <end position="19"/>
    </location>
</feature>
<protein>
    <submittedName>
        <fullName evidence="4">SgcJ/EcaC family oxidoreductase</fullName>
    </submittedName>
</protein>
<feature type="domain" description="Calcium/calmodulin-dependent protein kinase II association-domain" evidence="3">
    <location>
        <begin position="52"/>
        <end position="173"/>
    </location>
</feature>
<dbReference type="InterPro" id="IPR013543">
    <property type="entry name" value="Ca/CaM-dep_prot_kinase-assoc"/>
</dbReference>
<gene>
    <name evidence="4" type="ORF">M5I08_03795</name>
</gene>
<organism evidence="4 5">
    <name type="scientific">Candidatus Mycobacterium methanotrophicum</name>
    <dbReference type="NCBI Taxonomy" id="2943498"/>
    <lineage>
        <taxon>Bacteria</taxon>
        <taxon>Bacillati</taxon>
        <taxon>Actinomycetota</taxon>
        <taxon>Actinomycetes</taxon>
        <taxon>Mycobacteriales</taxon>
        <taxon>Mycobacteriaceae</taxon>
        <taxon>Mycobacterium</taxon>
    </lineage>
</organism>
<dbReference type="InterPro" id="IPR011944">
    <property type="entry name" value="Steroid_delta5-4_isomerase"/>
</dbReference>
<evidence type="ECO:0000256" key="1">
    <source>
        <dbReference type="SAM" id="MobiDB-lite"/>
    </source>
</evidence>
<proteinExistence type="predicted"/>
<dbReference type="Pfam" id="PF08332">
    <property type="entry name" value="CaMKII_AD"/>
    <property type="match status" value="1"/>
</dbReference>
<evidence type="ECO:0000313" key="5">
    <source>
        <dbReference type="Proteomes" id="UP001056610"/>
    </source>
</evidence>
<dbReference type="InterPro" id="IPR016887">
    <property type="entry name" value="UCP028470_steroid_isom-rel"/>
</dbReference>
<keyword evidence="5" id="KW-1185">Reference proteome</keyword>
<accession>A0ABY4QL69</accession>
<evidence type="ECO:0000313" key="4">
    <source>
        <dbReference type="EMBL" id="UQX11609.1"/>
    </source>
</evidence>
<reference evidence="4" key="1">
    <citation type="submission" date="2022-05" db="EMBL/GenBank/DDBJ databases">
        <title>A methanotrophic Mycobacterium dominates a cave microbial ecosystem.</title>
        <authorList>
            <person name="Van Spanning R.J.M."/>
            <person name="Guan Q."/>
            <person name="Melkonian C."/>
            <person name="Gallant J."/>
            <person name="Polerecky L."/>
            <person name="Flot J.-F."/>
            <person name="Brandt B.W."/>
            <person name="Braster M."/>
            <person name="Iturbe Espinoza P."/>
            <person name="Aerts J."/>
            <person name="Meima-Franke M."/>
            <person name="Piersma S.R."/>
            <person name="Bunduc C."/>
            <person name="Ummels R."/>
            <person name="Pain A."/>
            <person name="Fleming E.J."/>
            <person name="van der Wel N."/>
            <person name="Gherman V.D."/>
            <person name="Sarbu S.M."/>
            <person name="Bodelier P.L.E."/>
            <person name="Bitter W."/>
        </authorList>
    </citation>
    <scope>NUCLEOTIDE SEQUENCE</scope>
    <source>
        <strain evidence="4">Sulfur Cave</strain>
    </source>
</reference>
<sequence length="179" mass="19508">MRNRIHALAAGLTVLVALATPGCSANQASPTPPQQPPAITQPLASPPALPSQDEIAALFDQWNAALATGDPEKVADLYAPNAVLLPTMSNQIRTTRAEIVDYFTHFLESKPRGSIDRAVITVIDPQTAINTGIYTFELIRDGQLQNIQARYTFAYQKQNGKWLIVNHHSSTMPEPVPAR</sequence>
<dbReference type="EMBL" id="CP097320">
    <property type="protein sequence ID" value="UQX11609.1"/>
    <property type="molecule type" value="Genomic_DNA"/>
</dbReference>
<evidence type="ECO:0000256" key="2">
    <source>
        <dbReference type="SAM" id="SignalP"/>
    </source>
</evidence>
<feature type="chain" id="PRO_5045464790" evidence="2">
    <location>
        <begin position="20"/>
        <end position="179"/>
    </location>
</feature>
<evidence type="ECO:0000259" key="3">
    <source>
        <dbReference type="Pfam" id="PF08332"/>
    </source>
</evidence>
<dbReference type="PIRSF" id="PIRSF028470">
    <property type="entry name" value="UCP028470"/>
    <property type="match status" value="1"/>
</dbReference>
<dbReference type="NCBIfam" id="TIGR02246">
    <property type="entry name" value="SgcJ/EcaC family oxidoreductase"/>
    <property type="match status" value="1"/>
</dbReference>